<evidence type="ECO:0000256" key="3">
    <source>
        <dbReference type="ARBA" id="ARBA00022531"/>
    </source>
</evidence>
<dbReference type="SUPFAM" id="SSF161077">
    <property type="entry name" value="Photosystem II antenna protein-like"/>
    <property type="match status" value="1"/>
</dbReference>
<keyword evidence="11" id="KW-1185">Reference proteome</keyword>
<dbReference type="AlphaFoldDB" id="A0A7J8MV28"/>
<organism evidence="10 11">
    <name type="scientific">Gossypium lobatum</name>
    <dbReference type="NCBI Taxonomy" id="34289"/>
    <lineage>
        <taxon>Eukaryota</taxon>
        <taxon>Viridiplantae</taxon>
        <taxon>Streptophyta</taxon>
        <taxon>Embryophyta</taxon>
        <taxon>Tracheophyta</taxon>
        <taxon>Spermatophyta</taxon>
        <taxon>Magnoliopsida</taxon>
        <taxon>eudicotyledons</taxon>
        <taxon>Gunneridae</taxon>
        <taxon>Pentapetalae</taxon>
        <taxon>rosids</taxon>
        <taxon>malvids</taxon>
        <taxon>Malvales</taxon>
        <taxon>Malvaceae</taxon>
        <taxon>Malvoideae</taxon>
        <taxon>Gossypium</taxon>
    </lineage>
</organism>
<evidence type="ECO:0000256" key="8">
    <source>
        <dbReference type="ARBA" id="ARBA00023136"/>
    </source>
</evidence>
<dbReference type="Pfam" id="PF00421">
    <property type="entry name" value="PSII"/>
    <property type="match status" value="1"/>
</dbReference>
<dbReference type="GO" id="GO:0009523">
    <property type="term" value="C:photosystem II"/>
    <property type="evidence" value="ECO:0007669"/>
    <property type="project" value="UniProtKB-KW"/>
</dbReference>
<keyword evidence="2" id="KW-0148">Chlorophyll</keyword>
<keyword evidence="3" id="KW-0602">Photosynthesis</keyword>
<evidence type="ECO:0000256" key="1">
    <source>
        <dbReference type="ARBA" id="ARBA00004141"/>
    </source>
</evidence>
<keyword evidence="5" id="KW-0812">Transmembrane</keyword>
<dbReference type="InterPro" id="IPR000932">
    <property type="entry name" value="PS_antenna-like"/>
</dbReference>
<keyword evidence="7" id="KW-0157">Chromophore</keyword>
<dbReference type="InterPro" id="IPR036001">
    <property type="entry name" value="PS_II_antenna-like_sf"/>
</dbReference>
<evidence type="ECO:0000256" key="6">
    <source>
        <dbReference type="ARBA" id="ARBA00022989"/>
    </source>
</evidence>
<dbReference type="Proteomes" id="UP000593572">
    <property type="component" value="Unassembled WGS sequence"/>
</dbReference>
<proteinExistence type="predicted"/>
<name>A0A7J8MV28_9ROSI</name>
<evidence type="ECO:0000313" key="11">
    <source>
        <dbReference type="Proteomes" id="UP000593572"/>
    </source>
</evidence>
<accession>A0A7J8MV28</accession>
<keyword evidence="8" id="KW-0472">Membrane</keyword>
<evidence type="ECO:0000256" key="7">
    <source>
        <dbReference type="ARBA" id="ARBA00022991"/>
    </source>
</evidence>
<keyword evidence="9" id="KW-0604">Photosystem II</keyword>
<gene>
    <name evidence="10" type="ORF">Golob_005967</name>
</gene>
<reference evidence="10 11" key="1">
    <citation type="journal article" date="2019" name="Genome Biol. Evol.">
        <title>Insights into the evolution of the New World diploid cottons (Gossypium, subgenus Houzingenia) based on genome sequencing.</title>
        <authorList>
            <person name="Grover C.E."/>
            <person name="Arick M.A. 2nd"/>
            <person name="Thrash A."/>
            <person name="Conover J.L."/>
            <person name="Sanders W.S."/>
            <person name="Peterson D.G."/>
            <person name="Frelichowski J.E."/>
            <person name="Scheffler J.A."/>
            <person name="Scheffler B.E."/>
            <person name="Wendel J.F."/>
        </authorList>
    </citation>
    <scope>NUCLEOTIDE SEQUENCE [LARGE SCALE GENOMIC DNA]</scope>
    <source>
        <strain evidence="10">157</strain>
        <tissue evidence="10">Leaf</tissue>
    </source>
</reference>
<evidence type="ECO:0000256" key="9">
    <source>
        <dbReference type="ARBA" id="ARBA00023276"/>
    </source>
</evidence>
<dbReference type="GO" id="GO:0009767">
    <property type="term" value="P:photosynthetic electron transport chain"/>
    <property type="evidence" value="ECO:0007669"/>
    <property type="project" value="InterPro"/>
</dbReference>
<dbReference type="EMBL" id="JABEZX010000010">
    <property type="protein sequence ID" value="MBA0568474.1"/>
    <property type="molecule type" value="Genomic_DNA"/>
</dbReference>
<evidence type="ECO:0000256" key="4">
    <source>
        <dbReference type="ARBA" id="ARBA00022640"/>
    </source>
</evidence>
<evidence type="ECO:0000256" key="5">
    <source>
        <dbReference type="ARBA" id="ARBA00022692"/>
    </source>
</evidence>
<comment type="subcellular location">
    <subcellularLocation>
        <location evidence="1">Membrane</location>
        <topology evidence="1">Multi-pass membrane protein</topology>
    </subcellularLocation>
</comment>
<evidence type="ECO:0000313" key="10">
    <source>
        <dbReference type="EMBL" id="MBA0568474.1"/>
    </source>
</evidence>
<keyword evidence="4" id="KW-0934">Plastid</keyword>
<evidence type="ECO:0000256" key="2">
    <source>
        <dbReference type="ARBA" id="ARBA00022494"/>
    </source>
</evidence>
<comment type="caution">
    <text evidence="10">The sequence shown here is derived from an EMBL/GenBank/DDBJ whole genome shotgun (WGS) entry which is preliminary data.</text>
</comment>
<keyword evidence="6" id="KW-1133">Transmembrane helix</keyword>
<sequence length="93" mass="10366">VACFGFGTCYVTGLYGPRIWLPDPYGLTSKVQPVNPTWDVEGFDPFVQGGIASHHIVARTLDILASLFHLSVHLSPTFIQRIMYGKYGNHPFQ</sequence>
<feature type="non-terminal residue" evidence="10">
    <location>
        <position position="1"/>
    </location>
</feature>
<dbReference type="GO" id="GO:0016168">
    <property type="term" value="F:chlorophyll binding"/>
    <property type="evidence" value="ECO:0007669"/>
    <property type="project" value="UniProtKB-KW"/>
</dbReference>
<protein>
    <submittedName>
        <fullName evidence="10">Uncharacterized protein</fullName>
    </submittedName>
</protein>